<dbReference type="InterPro" id="IPR016024">
    <property type="entry name" value="ARM-type_fold"/>
</dbReference>
<gene>
    <name evidence="5" type="ORF">PACLA_8A002802</name>
</gene>
<keyword evidence="6" id="KW-1185">Reference proteome</keyword>
<dbReference type="SUPFAM" id="SSF48371">
    <property type="entry name" value="ARM repeat"/>
    <property type="match status" value="1"/>
</dbReference>
<reference evidence="5" key="1">
    <citation type="submission" date="2020-04" db="EMBL/GenBank/DDBJ databases">
        <authorList>
            <person name="Alioto T."/>
            <person name="Alioto T."/>
            <person name="Gomez Garrido J."/>
        </authorList>
    </citation>
    <scope>NUCLEOTIDE SEQUENCE</scope>
    <source>
        <strain evidence="5">A484AB</strain>
    </source>
</reference>
<dbReference type="GO" id="GO:0003743">
    <property type="term" value="F:translation initiation factor activity"/>
    <property type="evidence" value="ECO:0007669"/>
    <property type="project" value="UniProtKB-KW"/>
</dbReference>
<proteinExistence type="inferred from homology"/>
<evidence type="ECO:0000256" key="1">
    <source>
        <dbReference type="ARBA" id="ARBA00005775"/>
    </source>
</evidence>
<dbReference type="GO" id="GO:0003729">
    <property type="term" value="F:mRNA binding"/>
    <property type="evidence" value="ECO:0007669"/>
    <property type="project" value="TreeGrafter"/>
</dbReference>
<protein>
    <submittedName>
        <fullName evidence="5">Eukaryotic translation initiation factor 4 gamma 1 isoform X1</fullName>
    </submittedName>
</protein>
<dbReference type="GO" id="GO:0016281">
    <property type="term" value="C:eukaryotic translation initiation factor 4F complex"/>
    <property type="evidence" value="ECO:0007669"/>
    <property type="project" value="TreeGrafter"/>
</dbReference>
<evidence type="ECO:0000256" key="3">
    <source>
        <dbReference type="ARBA" id="ARBA00022917"/>
    </source>
</evidence>
<dbReference type="InterPro" id="IPR003890">
    <property type="entry name" value="MIF4G-like_typ-3"/>
</dbReference>
<evidence type="ECO:0000256" key="4">
    <source>
        <dbReference type="SAM" id="MobiDB-lite"/>
    </source>
</evidence>
<dbReference type="OrthoDB" id="10071175at2759"/>
<comment type="caution">
    <text evidence="5">The sequence shown here is derived from an EMBL/GenBank/DDBJ whole genome shotgun (WGS) entry which is preliminary data.</text>
</comment>
<dbReference type="Proteomes" id="UP001152795">
    <property type="component" value="Unassembled WGS sequence"/>
</dbReference>
<comment type="similarity">
    <text evidence="1">Belongs to the eukaryotic initiation factor 4G family.</text>
</comment>
<dbReference type="PANTHER" id="PTHR23253:SF9">
    <property type="entry name" value="EUKARYOTIC TRANSLATION INITIATION FACTOR 4 GAMMA 2"/>
    <property type="match status" value="1"/>
</dbReference>
<keyword evidence="3" id="KW-0648">Protein biosynthesis</keyword>
<feature type="compositionally biased region" description="Polar residues" evidence="4">
    <location>
        <begin position="118"/>
        <end position="132"/>
    </location>
</feature>
<evidence type="ECO:0000313" key="6">
    <source>
        <dbReference type="Proteomes" id="UP001152795"/>
    </source>
</evidence>
<dbReference type="Gene3D" id="1.25.40.180">
    <property type="match status" value="1"/>
</dbReference>
<organism evidence="5 6">
    <name type="scientific">Paramuricea clavata</name>
    <name type="common">Red gorgonian</name>
    <name type="synonym">Violescent sea-whip</name>
    <dbReference type="NCBI Taxonomy" id="317549"/>
    <lineage>
        <taxon>Eukaryota</taxon>
        <taxon>Metazoa</taxon>
        <taxon>Cnidaria</taxon>
        <taxon>Anthozoa</taxon>
        <taxon>Octocorallia</taxon>
        <taxon>Malacalcyonacea</taxon>
        <taxon>Plexauridae</taxon>
        <taxon>Paramuricea</taxon>
    </lineage>
</organism>
<name>A0A7D9J371_PARCT</name>
<dbReference type="PANTHER" id="PTHR23253">
    <property type="entry name" value="EUKARYOTIC TRANSLATION INITIATION FACTOR 4 GAMMA"/>
    <property type="match status" value="1"/>
</dbReference>
<evidence type="ECO:0000256" key="2">
    <source>
        <dbReference type="ARBA" id="ARBA00022540"/>
    </source>
</evidence>
<feature type="region of interest" description="Disordered" evidence="4">
    <location>
        <begin position="82"/>
        <end position="150"/>
    </location>
</feature>
<keyword evidence="2 5" id="KW-0396">Initiation factor</keyword>
<feature type="region of interest" description="Disordered" evidence="4">
    <location>
        <begin position="397"/>
        <end position="420"/>
    </location>
</feature>
<accession>A0A7D9J371</accession>
<dbReference type="EMBL" id="CACRXK020011198">
    <property type="protein sequence ID" value="CAB4020945.1"/>
    <property type="molecule type" value="Genomic_DNA"/>
</dbReference>
<sequence>MHDCIFKLLRAGDEESLESMCKLLFTIGKDLDSDRAKPRIEQYFDQINRIIAAKKVSSRVIFMLRDVIELRQNKWVPRREEQYNPPITEMKKMREQRLTTQQQVKNNKQKKGGPGGQDSSKPISNDDVITNSKGEKSVPTEQQLRNKPSYPVQTVMMPGQRQGAYLAGHPMSVAPRSMRPARAIYSSSPQGHSPMQGYIQQQNFQYQVVGQDPYGQPVMRPTFIPNVQPAYQMQATRAPFQPQYHPQQHQYYNQGMPTIQTINLTKPKPKRVSKIIIRDADNKDITEQILSHTITATGRSESTPPLTNSTAQTEFSTIQAQFAAQVAARVGGEKGKQDNEMKAGETDKDKELQARTDHEMKTEINKPGNGSIATDEIHAKDVPPNNMETLHKVNSSAVENRTESPKNTTDNTHLNQGSPTLQEMTEKLRKTIEVQKEPQNEPKVLLLRPDREATVENGARGMSKYEEVNETNAEDMKDAFVCENSYLNDILCKRDAKSG</sequence>
<evidence type="ECO:0000313" key="5">
    <source>
        <dbReference type="EMBL" id="CAB4020945.1"/>
    </source>
</evidence>
<dbReference type="AlphaFoldDB" id="A0A7D9J371"/>
<dbReference type="Pfam" id="PF02854">
    <property type="entry name" value="MIF4G"/>
    <property type="match status" value="1"/>
</dbReference>